<dbReference type="InterPro" id="IPR024621">
    <property type="entry name" value="Mba1"/>
</dbReference>
<dbReference type="InterPro" id="IPR051975">
    <property type="entry name" value="mtLSU_mL45"/>
</dbReference>
<dbReference type="Proteomes" id="UP000635477">
    <property type="component" value="Unassembled WGS sequence"/>
</dbReference>
<evidence type="ECO:0000256" key="3">
    <source>
        <dbReference type="ARBA" id="ARBA00023128"/>
    </source>
</evidence>
<protein>
    <recommendedName>
        <fullName evidence="6">Tim44-like domain-containing protein</fullName>
    </recommendedName>
</protein>
<gene>
    <name evidence="4" type="ORF">FZEAL_406</name>
</gene>
<name>A0A8H4UUY5_9HYPO</name>
<dbReference type="PANTHER" id="PTHR28554">
    <property type="entry name" value="39S RIBOSOMAL PROTEIN L45, MITOCHONDRIAL"/>
    <property type="match status" value="1"/>
</dbReference>
<dbReference type="SUPFAM" id="SSF54427">
    <property type="entry name" value="NTF2-like"/>
    <property type="match status" value="1"/>
</dbReference>
<evidence type="ECO:0000256" key="1">
    <source>
        <dbReference type="ARBA" id="ARBA00004173"/>
    </source>
</evidence>
<comment type="caution">
    <text evidence="4">The sequence shown here is derived from an EMBL/GenBank/DDBJ whole genome shotgun (WGS) entry which is preliminary data.</text>
</comment>
<dbReference type="InterPro" id="IPR032710">
    <property type="entry name" value="NTF2-like_dom_sf"/>
</dbReference>
<reference evidence="4" key="1">
    <citation type="journal article" date="2020" name="BMC Genomics">
        <title>Correction to: Identification and distribution of gene clusters required for synthesis of sphingolipid metabolism inhibitors in diverse species of the filamentous fungus Fusarium.</title>
        <authorList>
            <person name="Kim H.S."/>
            <person name="Lohmar J.M."/>
            <person name="Busman M."/>
            <person name="Brown D.W."/>
            <person name="Naumann T.A."/>
            <person name="Divon H.H."/>
            <person name="Lysoe E."/>
            <person name="Uhlig S."/>
            <person name="Proctor R.H."/>
        </authorList>
    </citation>
    <scope>NUCLEOTIDE SEQUENCE</scope>
    <source>
        <strain evidence="4">NRRL 22465</strain>
    </source>
</reference>
<evidence type="ECO:0008006" key="6">
    <source>
        <dbReference type="Google" id="ProtNLM"/>
    </source>
</evidence>
<evidence type="ECO:0000256" key="2">
    <source>
        <dbReference type="ARBA" id="ARBA00022946"/>
    </source>
</evidence>
<dbReference type="PANTHER" id="PTHR28554:SF1">
    <property type="entry name" value="LARGE RIBOSOMAL SUBUNIT PROTEIN ML45"/>
    <property type="match status" value="1"/>
</dbReference>
<keyword evidence="2" id="KW-0809">Transit peptide</keyword>
<dbReference type="OrthoDB" id="19619at2759"/>
<evidence type="ECO:0000313" key="5">
    <source>
        <dbReference type="Proteomes" id="UP000635477"/>
    </source>
</evidence>
<comment type="subcellular location">
    <subcellularLocation>
        <location evidence="1">Mitochondrion</location>
    </subcellularLocation>
</comment>
<dbReference type="Pfam" id="PF07961">
    <property type="entry name" value="MBA1"/>
    <property type="match status" value="1"/>
</dbReference>
<dbReference type="GO" id="GO:0005743">
    <property type="term" value="C:mitochondrial inner membrane"/>
    <property type="evidence" value="ECO:0007669"/>
    <property type="project" value="InterPro"/>
</dbReference>
<proteinExistence type="predicted"/>
<keyword evidence="3" id="KW-0496">Mitochondrion</keyword>
<keyword evidence="5" id="KW-1185">Reference proteome</keyword>
<dbReference type="Gene3D" id="3.10.450.240">
    <property type="match status" value="1"/>
</dbReference>
<dbReference type="GO" id="GO:0032979">
    <property type="term" value="P:protein insertion into mitochondrial inner membrane from matrix"/>
    <property type="evidence" value="ECO:0007669"/>
    <property type="project" value="InterPro"/>
</dbReference>
<accession>A0A8H4UUY5</accession>
<organism evidence="4 5">
    <name type="scientific">Fusarium zealandicum</name>
    <dbReference type="NCBI Taxonomy" id="1053134"/>
    <lineage>
        <taxon>Eukaryota</taxon>
        <taxon>Fungi</taxon>
        <taxon>Dikarya</taxon>
        <taxon>Ascomycota</taxon>
        <taxon>Pezizomycotina</taxon>
        <taxon>Sordariomycetes</taxon>
        <taxon>Hypocreomycetidae</taxon>
        <taxon>Hypocreales</taxon>
        <taxon>Nectriaceae</taxon>
        <taxon>Fusarium</taxon>
        <taxon>Fusarium staphyleae species complex</taxon>
    </lineage>
</organism>
<dbReference type="EMBL" id="JABEYC010000020">
    <property type="protein sequence ID" value="KAF4984443.1"/>
    <property type="molecule type" value="Genomic_DNA"/>
</dbReference>
<sequence>MPPSSITAPRVTPLLRSTALRKSVLGTAGFQFPRYMSMPSRERMLREMGKSARAGAKKTDVESMSAIQKKANNEYFDGGGGPLFPGTFVPLPLSRYPRNPKDFARYSWFRIRQWGIETLSILQFKLKSMPNFTTRPKWKAARSKIAPTAKVMYTEMLTAFAAGDKTTIKSICLGQFGKKLSAAIDRRHPTERTTFELLKFNKAIFYPRVVAHQVHRVNPYDKENSTEQAVVAISSTQRAAKYKRSTDELIPGSTKVQEKVEYVAVSRLVNEQTFQAGPWRIWGTVPATTLESYQKEQDWIQAEQAKRAGWTGPLKK</sequence>
<reference evidence="4" key="2">
    <citation type="submission" date="2020-05" db="EMBL/GenBank/DDBJ databases">
        <authorList>
            <person name="Kim H.-S."/>
            <person name="Proctor R.H."/>
            <person name="Brown D.W."/>
        </authorList>
    </citation>
    <scope>NUCLEOTIDE SEQUENCE</scope>
    <source>
        <strain evidence="4">NRRL 22465</strain>
    </source>
</reference>
<evidence type="ECO:0000313" key="4">
    <source>
        <dbReference type="EMBL" id="KAF4984443.1"/>
    </source>
</evidence>
<dbReference type="AlphaFoldDB" id="A0A8H4UUY5"/>